<comment type="pathway">
    <text evidence="5">Amino-acid biosynthesis.</text>
</comment>
<accession>A0A427XTJ7</accession>
<sequence>MPLQNTIHGPVLDTVDALLSVLSPSSAASAALYPFDSAVAGPSETSKVSGHGAPVPASASQPTPPRIVGMLDLPIRHCLVVRKGTRMEDIKWVRSHEQALGQSSIFLARHLPHAKQISYPSTAGAALSLLAPGPGVNGNSKSNGHALYPLDPLGAGAALEDKADEANVADVGQGAAICSKAVMALHGDQLEVLWEGTQAVDDNYTRFLLLTRLSHLELTAALLTPTTAATATVTATATSSSTNPPQSIHSLHTSHSLPSSYFALSDACQLADLVKSYHIVNVHSRPAPVPTTTSLSAAFAESAAPAPLSPSASRMEKPRRDRFPTFLLVEARPIVDREQSGLLGTQGSLVPLGTAGFVLDPS</sequence>
<evidence type="ECO:0000259" key="7">
    <source>
        <dbReference type="PROSITE" id="PS51171"/>
    </source>
</evidence>
<dbReference type="Gene3D" id="3.40.190.10">
    <property type="entry name" value="Periplasmic binding protein-like II"/>
    <property type="match status" value="1"/>
</dbReference>
<dbReference type="OrthoDB" id="983542at2759"/>
<feature type="region of interest" description="Disordered" evidence="6">
    <location>
        <begin position="43"/>
        <end position="63"/>
    </location>
</feature>
<evidence type="ECO:0000256" key="2">
    <source>
        <dbReference type="ARBA" id="ARBA00023141"/>
    </source>
</evidence>
<dbReference type="Pfam" id="PF00800">
    <property type="entry name" value="PDT"/>
    <property type="match status" value="1"/>
</dbReference>
<dbReference type="PANTHER" id="PTHR21022">
    <property type="entry name" value="PREPHENATE DEHYDRATASE P PROTEIN"/>
    <property type="match status" value="1"/>
</dbReference>
<gene>
    <name evidence="8" type="ORF">EHS25_006093</name>
</gene>
<dbReference type="Proteomes" id="UP000279259">
    <property type="component" value="Unassembled WGS sequence"/>
</dbReference>
<comment type="caution">
    <text evidence="8">The sequence shown here is derived from an EMBL/GenBank/DDBJ whole genome shotgun (WGS) entry which is preliminary data.</text>
</comment>
<keyword evidence="1" id="KW-0028">Amino-acid biosynthesis</keyword>
<evidence type="ECO:0000313" key="9">
    <source>
        <dbReference type="Proteomes" id="UP000279259"/>
    </source>
</evidence>
<dbReference type="SUPFAM" id="SSF53850">
    <property type="entry name" value="Periplasmic binding protein-like II"/>
    <property type="match status" value="1"/>
</dbReference>
<evidence type="ECO:0000256" key="1">
    <source>
        <dbReference type="ARBA" id="ARBA00022605"/>
    </source>
</evidence>
<name>A0A427XTJ7_9TREE</name>
<dbReference type="PROSITE" id="PS51171">
    <property type="entry name" value="PREPHENATE_DEHYDR_3"/>
    <property type="match status" value="1"/>
</dbReference>
<evidence type="ECO:0000256" key="3">
    <source>
        <dbReference type="ARBA" id="ARBA00023222"/>
    </source>
</evidence>
<dbReference type="PANTHER" id="PTHR21022:SF19">
    <property type="entry name" value="PREPHENATE DEHYDRATASE-RELATED"/>
    <property type="match status" value="1"/>
</dbReference>
<keyword evidence="3" id="KW-0584">Phenylalanine biosynthesis</keyword>
<dbReference type="GO" id="GO:0009094">
    <property type="term" value="P:L-phenylalanine biosynthetic process"/>
    <property type="evidence" value="ECO:0007669"/>
    <property type="project" value="UniProtKB-KW"/>
</dbReference>
<dbReference type="STRING" id="1890683.A0A427XTJ7"/>
<dbReference type="InterPro" id="IPR001086">
    <property type="entry name" value="Preph_deHydtase"/>
</dbReference>
<keyword evidence="9" id="KW-1185">Reference proteome</keyword>
<evidence type="ECO:0000256" key="4">
    <source>
        <dbReference type="ARBA" id="ARBA00023239"/>
    </source>
</evidence>
<reference evidence="8 9" key="1">
    <citation type="submission" date="2018-11" db="EMBL/GenBank/DDBJ databases">
        <title>Genome sequence of Saitozyma podzolica DSM 27192.</title>
        <authorList>
            <person name="Aliyu H."/>
            <person name="Gorte O."/>
            <person name="Ochsenreither K."/>
        </authorList>
    </citation>
    <scope>NUCLEOTIDE SEQUENCE [LARGE SCALE GENOMIC DNA]</scope>
    <source>
        <strain evidence="8 9">DSM 27192</strain>
    </source>
</reference>
<dbReference type="EMBL" id="RSCD01000028">
    <property type="protein sequence ID" value="RSH82160.1"/>
    <property type="molecule type" value="Genomic_DNA"/>
</dbReference>
<protein>
    <recommendedName>
        <fullName evidence="7">Prephenate dehydratase domain-containing protein</fullName>
    </recommendedName>
</protein>
<dbReference type="GO" id="GO:0005737">
    <property type="term" value="C:cytoplasm"/>
    <property type="evidence" value="ECO:0007669"/>
    <property type="project" value="TreeGrafter"/>
</dbReference>
<feature type="domain" description="Prephenate dehydratase" evidence="7">
    <location>
        <begin position="1"/>
        <end position="212"/>
    </location>
</feature>
<organism evidence="8 9">
    <name type="scientific">Saitozyma podzolica</name>
    <dbReference type="NCBI Taxonomy" id="1890683"/>
    <lineage>
        <taxon>Eukaryota</taxon>
        <taxon>Fungi</taxon>
        <taxon>Dikarya</taxon>
        <taxon>Basidiomycota</taxon>
        <taxon>Agaricomycotina</taxon>
        <taxon>Tremellomycetes</taxon>
        <taxon>Tremellales</taxon>
        <taxon>Trimorphomycetaceae</taxon>
        <taxon>Saitozyma</taxon>
    </lineage>
</organism>
<dbReference type="AlphaFoldDB" id="A0A427XTJ7"/>
<keyword evidence="2" id="KW-0057">Aromatic amino acid biosynthesis</keyword>
<evidence type="ECO:0000256" key="5">
    <source>
        <dbReference type="ARBA" id="ARBA00029440"/>
    </source>
</evidence>
<proteinExistence type="predicted"/>
<dbReference type="GO" id="GO:0004664">
    <property type="term" value="F:prephenate dehydratase activity"/>
    <property type="evidence" value="ECO:0007669"/>
    <property type="project" value="InterPro"/>
</dbReference>
<evidence type="ECO:0000256" key="6">
    <source>
        <dbReference type="SAM" id="MobiDB-lite"/>
    </source>
</evidence>
<evidence type="ECO:0000313" key="8">
    <source>
        <dbReference type="EMBL" id="RSH82160.1"/>
    </source>
</evidence>
<keyword evidence="4" id="KW-0456">Lyase</keyword>